<dbReference type="EMBL" id="AP019860">
    <property type="protein sequence ID" value="BBM84024.1"/>
    <property type="molecule type" value="Genomic_DNA"/>
</dbReference>
<dbReference type="PANTHER" id="PTHR33495">
    <property type="entry name" value="ANTI-SIGMA FACTOR ANTAGONIST TM_1081-RELATED-RELATED"/>
    <property type="match status" value="1"/>
</dbReference>
<keyword evidence="4" id="KW-0472">Membrane</keyword>
<gene>
    <name evidence="6" type="ORF">UABAM_02379</name>
</gene>
<dbReference type="Proteomes" id="UP000326354">
    <property type="component" value="Chromosome"/>
</dbReference>
<feature type="compositionally biased region" description="Acidic residues" evidence="3">
    <location>
        <begin position="160"/>
        <end position="174"/>
    </location>
</feature>
<dbReference type="InterPro" id="IPR003658">
    <property type="entry name" value="Anti-sigma_ant"/>
</dbReference>
<name>A0A5S9ILQ0_UABAM</name>
<dbReference type="Pfam" id="PF01740">
    <property type="entry name" value="STAS"/>
    <property type="match status" value="1"/>
</dbReference>
<protein>
    <recommendedName>
        <fullName evidence="2">Anti-sigma factor antagonist</fullName>
    </recommendedName>
</protein>
<feature type="domain" description="STAS" evidence="5">
    <location>
        <begin position="8"/>
        <end position="117"/>
    </location>
</feature>
<feature type="compositionally biased region" description="Acidic residues" evidence="3">
    <location>
        <begin position="319"/>
        <end position="335"/>
    </location>
</feature>
<feature type="compositionally biased region" description="Acidic residues" evidence="3">
    <location>
        <begin position="282"/>
        <end position="292"/>
    </location>
</feature>
<proteinExistence type="inferred from homology"/>
<dbReference type="OrthoDB" id="287687at2"/>
<dbReference type="RefSeq" id="WP_151968203.1">
    <property type="nucleotide sequence ID" value="NZ_AP019860.1"/>
</dbReference>
<evidence type="ECO:0000256" key="1">
    <source>
        <dbReference type="ARBA" id="ARBA00009013"/>
    </source>
</evidence>
<dbReference type="KEGG" id="uam:UABAM_02379"/>
<feature type="region of interest" description="Disordered" evidence="3">
    <location>
        <begin position="190"/>
        <end position="382"/>
    </location>
</feature>
<feature type="compositionally biased region" description="Acidic residues" evidence="3">
    <location>
        <begin position="139"/>
        <end position="150"/>
    </location>
</feature>
<feature type="compositionally biased region" description="Low complexity" evidence="3">
    <location>
        <begin position="336"/>
        <end position="346"/>
    </location>
</feature>
<dbReference type="GO" id="GO:0043856">
    <property type="term" value="F:anti-sigma factor antagonist activity"/>
    <property type="evidence" value="ECO:0007669"/>
    <property type="project" value="InterPro"/>
</dbReference>
<feature type="region of interest" description="Disordered" evidence="3">
    <location>
        <begin position="124"/>
        <end position="174"/>
    </location>
</feature>
<evidence type="ECO:0000313" key="6">
    <source>
        <dbReference type="EMBL" id="BBM84024.1"/>
    </source>
</evidence>
<accession>A0A5S9ILQ0</accession>
<reference evidence="6 7" key="1">
    <citation type="submission" date="2019-08" db="EMBL/GenBank/DDBJ databases">
        <title>Complete genome sequence of Candidatus Uab amorphum.</title>
        <authorList>
            <person name="Shiratori T."/>
            <person name="Suzuki S."/>
            <person name="Kakizawa Y."/>
            <person name="Ishida K."/>
        </authorList>
    </citation>
    <scope>NUCLEOTIDE SEQUENCE [LARGE SCALE GENOMIC DNA]</scope>
    <source>
        <strain evidence="6 7">SRT547</strain>
    </source>
</reference>
<feature type="transmembrane region" description="Helical" evidence="4">
    <location>
        <begin position="559"/>
        <end position="577"/>
    </location>
</feature>
<organism evidence="6 7">
    <name type="scientific">Uabimicrobium amorphum</name>
    <dbReference type="NCBI Taxonomy" id="2596890"/>
    <lineage>
        <taxon>Bacteria</taxon>
        <taxon>Pseudomonadati</taxon>
        <taxon>Planctomycetota</taxon>
        <taxon>Candidatus Uabimicrobiia</taxon>
        <taxon>Candidatus Uabimicrobiales</taxon>
        <taxon>Candidatus Uabimicrobiaceae</taxon>
        <taxon>Candidatus Uabimicrobium</taxon>
    </lineage>
</organism>
<dbReference type="NCBIfam" id="TIGR00377">
    <property type="entry name" value="ant_ant_sig"/>
    <property type="match status" value="1"/>
</dbReference>
<evidence type="ECO:0000256" key="2">
    <source>
        <dbReference type="RuleBase" id="RU003749"/>
    </source>
</evidence>
<dbReference type="CDD" id="cd07043">
    <property type="entry name" value="STAS_anti-anti-sigma_factors"/>
    <property type="match status" value="1"/>
</dbReference>
<keyword evidence="7" id="KW-1185">Reference proteome</keyword>
<keyword evidence="4" id="KW-0812">Transmembrane</keyword>
<dbReference type="InterPro" id="IPR036513">
    <property type="entry name" value="STAS_dom_sf"/>
</dbReference>
<sequence length="596" mass="66864">MEFTIDTEYYQQDGVGEIALLQLCGPIDQKSVPIFEAEIQELFKNDICRFVLDLSNTKYLNSSGLGLLINIAHKVNVVGGGIRLVNVAEKFRVLFDMLGLDSSLPIYENRDVALRSFGSGELRLKSSDSDSIDQPAPESEVEDTSGEEEQQISSQTADPLLEDVGEEDDEDDEREAVSLLNKKTLPNLKKNLADKQDTSLKFTGAPQEEEQKQQEQQDDLYEPERPVEIEDDPNFELTGSLSALADMITDDGIASNEDTQEQEEQAPAPSEEPQLDTAPQEEAAEDEEDEEVSVSLIQKAFSDEAAKHSHSSLAHSPVEEVEQQQEEPQQEEQQEEQQVPEPTVEESAPVEQTVPQQPAASQPEPPAVAPQPQPQQTAPQQTIPVAPQPVQQPVARSSISSRQRRVVQKPIEKTLQWYTAVEYYNQMKRNRTFPLTLQVSKVDVVDGGKEFLEKLQNTNVMFVPRFPGCQVVPERVCLDISKDNLSAEFWITPFTKGDIPGWVETQYQGQTSSFVKTPFKVKNYFAVLVTFVLSFVALLSHSSQHLNFLNDYIAANQKIWVHIGVGFLLLLTSFFFLKKSSPKIDIVEKLSREKMH</sequence>
<feature type="compositionally biased region" description="Pro residues" evidence="3">
    <location>
        <begin position="363"/>
        <end position="373"/>
    </location>
</feature>
<evidence type="ECO:0000256" key="4">
    <source>
        <dbReference type="SAM" id="Phobius"/>
    </source>
</evidence>
<dbReference type="InterPro" id="IPR002645">
    <property type="entry name" value="STAS_dom"/>
</dbReference>
<comment type="similarity">
    <text evidence="1 2">Belongs to the anti-sigma-factor antagonist family.</text>
</comment>
<dbReference type="PROSITE" id="PS50801">
    <property type="entry name" value="STAS"/>
    <property type="match status" value="1"/>
</dbReference>
<feature type="transmembrane region" description="Helical" evidence="4">
    <location>
        <begin position="521"/>
        <end position="539"/>
    </location>
</feature>
<evidence type="ECO:0000313" key="7">
    <source>
        <dbReference type="Proteomes" id="UP000326354"/>
    </source>
</evidence>
<dbReference type="SUPFAM" id="SSF52091">
    <property type="entry name" value="SpoIIaa-like"/>
    <property type="match status" value="1"/>
</dbReference>
<evidence type="ECO:0000256" key="3">
    <source>
        <dbReference type="SAM" id="MobiDB-lite"/>
    </source>
</evidence>
<dbReference type="AlphaFoldDB" id="A0A5S9ILQ0"/>
<dbReference type="Gene3D" id="3.30.750.24">
    <property type="entry name" value="STAS domain"/>
    <property type="match status" value="1"/>
</dbReference>
<evidence type="ECO:0000259" key="5">
    <source>
        <dbReference type="PROSITE" id="PS50801"/>
    </source>
</evidence>
<keyword evidence="4" id="KW-1133">Transmembrane helix</keyword>